<keyword evidence="3" id="KW-1185">Reference proteome</keyword>
<comment type="similarity">
    <text evidence="1">Belongs to the TRAPP small subunits family. BET3 subfamily.</text>
</comment>
<organism evidence="2 3">
    <name type="scientific">Perkinsus chesapeaki</name>
    <name type="common">Clam parasite</name>
    <name type="synonym">Perkinsus andrewsi</name>
    <dbReference type="NCBI Taxonomy" id="330153"/>
    <lineage>
        <taxon>Eukaryota</taxon>
        <taxon>Sar</taxon>
        <taxon>Alveolata</taxon>
        <taxon>Perkinsozoa</taxon>
        <taxon>Perkinsea</taxon>
        <taxon>Perkinsida</taxon>
        <taxon>Perkinsidae</taxon>
        <taxon>Perkinsus</taxon>
    </lineage>
</organism>
<comment type="caution">
    <text evidence="2">The sequence shown here is derived from an EMBL/GenBank/DDBJ whole genome shotgun (WGS) entry which is preliminary data.</text>
</comment>
<protein>
    <submittedName>
        <fullName evidence="2">Uncharacterized protein</fullName>
    </submittedName>
</protein>
<proteinExistence type="inferred from homology"/>
<evidence type="ECO:0000256" key="1">
    <source>
        <dbReference type="ARBA" id="ARBA00006218"/>
    </source>
</evidence>
<evidence type="ECO:0000313" key="2">
    <source>
        <dbReference type="EMBL" id="KAF4661878.1"/>
    </source>
</evidence>
<evidence type="ECO:0000313" key="3">
    <source>
        <dbReference type="Proteomes" id="UP000591131"/>
    </source>
</evidence>
<name>A0A7J6LRE4_PERCH</name>
<dbReference type="EMBL" id="JAAPAO010000363">
    <property type="protein sequence ID" value="KAF4661878.1"/>
    <property type="molecule type" value="Genomic_DNA"/>
</dbReference>
<dbReference type="Gene3D" id="3.30.1380.20">
    <property type="entry name" value="Trafficking protein particle complex subunit 3"/>
    <property type="match status" value="1"/>
</dbReference>
<accession>A0A7J6LRE4</accession>
<dbReference type="Pfam" id="PF04051">
    <property type="entry name" value="TRAPP"/>
    <property type="match status" value="1"/>
</dbReference>
<gene>
    <name evidence="2" type="ORF">FOL47_006510</name>
</gene>
<dbReference type="OrthoDB" id="941624at2759"/>
<dbReference type="GO" id="GO:0005801">
    <property type="term" value="C:cis-Golgi network"/>
    <property type="evidence" value="ECO:0007669"/>
    <property type="project" value="TreeGrafter"/>
</dbReference>
<dbReference type="SUPFAM" id="SSF111126">
    <property type="entry name" value="Ligand-binding domain in the NO signalling and Golgi transport"/>
    <property type="match status" value="1"/>
</dbReference>
<dbReference type="InterPro" id="IPR024096">
    <property type="entry name" value="NO_sig/Golgi_transp_ligand-bd"/>
</dbReference>
<dbReference type="InterPro" id="IPR037992">
    <property type="entry name" value="TRAPPC6/Trs33"/>
</dbReference>
<dbReference type="PANTHER" id="PTHR12817:SF0">
    <property type="entry name" value="GEO08327P1"/>
    <property type="match status" value="1"/>
</dbReference>
<dbReference type="GO" id="GO:0030008">
    <property type="term" value="C:TRAPP complex"/>
    <property type="evidence" value="ECO:0007669"/>
    <property type="project" value="TreeGrafter"/>
</dbReference>
<dbReference type="PANTHER" id="PTHR12817">
    <property type="entry name" value="TRAFFICKING PROTEIN PARTICLE COMPLEX SUBUNIT 6B"/>
    <property type="match status" value="1"/>
</dbReference>
<dbReference type="GO" id="GO:0006888">
    <property type="term" value="P:endoplasmic reticulum to Golgi vesicle-mediated transport"/>
    <property type="evidence" value="ECO:0007669"/>
    <property type="project" value="TreeGrafter"/>
</dbReference>
<dbReference type="Proteomes" id="UP000591131">
    <property type="component" value="Unassembled WGS sequence"/>
</dbReference>
<dbReference type="InterPro" id="IPR007194">
    <property type="entry name" value="TRAPP_component"/>
</dbReference>
<reference evidence="2 3" key="1">
    <citation type="submission" date="2020-04" db="EMBL/GenBank/DDBJ databases">
        <title>Perkinsus chesapeaki whole genome sequence.</title>
        <authorList>
            <person name="Bogema D.R."/>
        </authorList>
    </citation>
    <scope>NUCLEOTIDE SEQUENCE [LARGE SCALE GENOMIC DNA]</scope>
    <source>
        <strain evidence="2">ATCC PRA-425</strain>
    </source>
</reference>
<dbReference type="CDD" id="cd14944">
    <property type="entry name" value="TRAPPC6A_Trs33"/>
    <property type="match status" value="1"/>
</dbReference>
<dbReference type="GO" id="GO:0005802">
    <property type="term" value="C:trans-Golgi network"/>
    <property type="evidence" value="ECO:0007669"/>
    <property type="project" value="TreeGrafter"/>
</dbReference>
<dbReference type="AlphaFoldDB" id="A0A7J6LRE4"/>
<sequence>MVSRYGDRMLDDGVVSFTMLESMGIWIGQRLGEEALSVMYPEQRASLTRDDLAVKNVCKHLWPKLYGKQADRLQTDNRGSYVVHDNAFLPVQELVNAGVNYNDVEATPPNVINRIEQTLELPKGIIAGYLTALGHPCYVGYFDITEAPVVGGCCFKITMANDEQLTAEEQPDSIYSATKEQDQS</sequence>